<protein>
    <submittedName>
        <fullName evidence="1">Uncharacterized protein</fullName>
    </submittedName>
</protein>
<comment type="caution">
    <text evidence="1">The sequence shown here is derived from an EMBL/GenBank/DDBJ whole genome shotgun (WGS) entry which is preliminary data.</text>
</comment>
<evidence type="ECO:0000313" key="1">
    <source>
        <dbReference type="EMBL" id="KAJ8636726.1"/>
    </source>
</evidence>
<keyword evidence="2" id="KW-1185">Reference proteome</keyword>
<name>A0ACC2LUI8_PERAE</name>
<dbReference type="Proteomes" id="UP001234297">
    <property type="component" value="Chromosome 3"/>
</dbReference>
<sequence>MPWLCNTIYMMLGVAINSDQRKRLTALPAVVMPVYGALALNTINRLLPSSKMPWSCSTISTMLGVAIDFDQRKRLIALPAVYGALAPNTINRQLPSSKMPWLCSTISMMLGVAIDSDQRKKLTASPIWERSQDTNPKAKSEEFNVLHTISSPPTLIYLSKHLPSFKCRGRRNQQPVPSNIDDGWETVFDLDAEMATSRRHRAEIDRKK</sequence>
<accession>A0ACC2LUI8</accession>
<gene>
    <name evidence="1" type="ORF">MRB53_010993</name>
</gene>
<proteinExistence type="predicted"/>
<organism evidence="1 2">
    <name type="scientific">Persea americana</name>
    <name type="common">Avocado</name>
    <dbReference type="NCBI Taxonomy" id="3435"/>
    <lineage>
        <taxon>Eukaryota</taxon>
        <taxon>Viridiplantae</taxon>
        <taxon>Streptophyta</taxon>
        <taxon>Embryophyta</taxon>
        <taxon>Tracheophyta</taxon>
        <taxon>Spermatophyta</taxon>
        <taxon>Magnoliopsida</taxon>
        <taxon>Magnoliidae</taxon>
        <taxon>Laurales</taxon>
        <taxon>Lauraceae</taxon>
        <taxon>Persea</taxon>
    </lineage>
</organism>
<evidence type="ECO:0000313" key="2">
    <source>
        <dbReference type="Proteomes" id="UP001234297"/>
    </source>
</evidence>
<reference evidence="1 2" key="1">
    <citation type="journal article" date="2022" name="Hortic Res">
        <title>A haplotype resolved chromosomal level avocado genome allows analysis of novel avocado genes.</title>
        <authorList>
            <person name="Nath O."/>
            <person name="Fletcher S.J."/>
            <person name="Hayward A."/>
            <person name="Shaw L.M."/>
            <person name="Masouleh A.K."/>
            <person name="Furtado A."/>
            <person name="Henry R.J."/>
            <person name="Mitter N."/>
        </authorList>
    </citation>
    <scope>NUCLEOTIDE SEQUENCE [LARGE SCALE GENOMIC DNA]</scope>
    <source>
        <strain evidence="2">cv. Hass</strain>
    </source>
</reference>
<dbReference type="EMBL" id="CM056811">
    <property type="protein sequence ID" value="KAJ8636726.1"/>
    <property type="molecule type" value="Genomic_DNA"/>
</dbReference>